<dbReference type="STRING" id="7395.A0A1A9URW7"/>
<protein>
    <recommendedName>
        <fullName evidence="1">PPIase cyclophilin-type domain-containing protein</fullName>
    </recommendedName>
</protein>
<dbReference type="GO" id="GO:0003755">
    <property type="term" value="F:peptidyl-prolyl cis-trans isomerase activity"/>
    <property type="evidence" value="ECO:0007669"/>
    <property type="project" value="InterPro"/>
</dbReference>
<name>A0A1A9URW7_GLOAU</name>
<organism evidence="2 3">
    <name type="scientific">Glossina austeni</name>
    <name type="common">Savannah tsetse fly</name>
    <dbReference type="NCBI Taxonomy" id="7395"/>
    <lineage>
        <taxon>Eukaryota</taxon>
        <taxon>Metazoa</taxon>
        <taxon>Ecdysozoa</taxon>
        <taxon>Arthropoda</taxon>
        <taxon>Hexapoda</taxon>
        <taxon>Insecta</taxon>
        <taxon>Pterygota</taxon>
        <taxon>Neoptera</taxon>
        <taxon>Endopterygota</taxon>
        <taxon>Diptera</taxon>
        <taxon>Brachycera</taxon>
        <taxon>Muscomorpha</taxon>
        <taxon>Hippoboscoidea</taxon>
        <taxon>Glossinidae</taxon>
        <taxon>Glossina</taxon>
    </lineage>
</organism>
<dbReference type="InterPro" id="IPR002130">
    <property type="entry name" value="Cyclophilin-type_PPIase_dom"/>
</dbReference>
<dbReference type="InterPro" id="IPR029000">
    <property type="entry name" value="Cyclophilin-like_dom_sf"/>
</dbReference>
<evidence type="ECO:0000259" key="1">
    <source>
        <dbReference type="PROSITE" id="PS50072"/>
    </source>
</evidence>
<reference evidence="2" key="1">
    <citation type="submission" date="2020-05" db="UniProtKB">
        <authorList>
            <consortium name="EnsemblMetazoa"/>
        </authorList>
    </citation>
    <scope>IDENTIFICATION</scope>
    <source>
        <strain evidence="2">TTRI</strain>
    </source>
</reference>
<feature type="domain" description="PPIase cyclophilin-type" evidence="1">
    <location>
        <begin position="168"/>
        <end position="320"/>
    </location>
</feature>
<dbReference type="Pfam" id="PF00160">
    <property type="entry name" value="Pro_isomerase"/>
    <property type="match status" value="1"/>
</dbReference>
<sequence>MQSTPQQRKHEYDLHRERVHRAKAIVDHQPPTIHAGNFVRFTKLKEDVDTYFGQYMRNVRLLVSLNGTLRTKGEVESFRTVQPAIQRDLRAKLRKLNQLELDNIAFGARIMCIKGDLDTRRPRQFRQKRKRRLPKFTPPHALLRKYENLQIPDDESKLRNLFRPKIWFDMEVKGYRPLGVIVIQLYTEAAPQVVLELVRLCIKKDMNRLQFVRLFSGLWVDVDLSLDSKTLINKNIEYDMRAVDHDAHSGVFHFSVEDGKVNRRGIFSFSISFKRLRVLNGRRVGFGHVVRGAKTLNCVQDYSTKNGKPTKEVVIMNCGVSR</sequence>
<dbReference type="Gene3D" id="2.40.100.10">
    <property type="entry name" value="Cyclophilin-like"/>
    <property type="match status" value="1"/>
</dbReference>
<evidence type="ECO:0000313" key="3">
    <source>
        <dbReference type="Proteomes" id="UP000078200"/>
    </source>
</evidence>
<dbReference type="AlphaFoldDB" id="A0A1A9URW7"/>
<accession>A0A1A9URW7</accession>
<dbReference type="EnsemblMetazoa" id="GAUT013364-RA">
    <property type="protein sequence ID" value="GAUT013364-PA"/>
    <property type="gene ID" value="GAUT013364"/>
</dbReference>
<dbReference type="PROSITE" id="PS50072">
    <property type="entry name" value="CSA_PPIASE_2"/>
    <property type="match status" value="1"/>
</dbReference>
<dbReference type="Proteomes" id="UP000078200">
    <property type="component" value="Unassembled WGS sequence"/>
</dbReference>
<dbReference type="VEuPathDB" id="VectorBase:GAUT013364"/>
<evidence type="ECO:0000313" key="2">
    <source>
        <dbReference type="EnsemblMetazoa" id="GAUT013364-PA"/>
    </source>
</evidence>
<dbReference type="SUPFAM" id="SSF50891">
    <property type="entry name" value="Cyclophilin-like"/>
    <property type="match status" value="1"/>
</dbReference>
<keyword evidence="3" id="KW-1185">Reference proteome</keyword>
<proteinExistence type="predicted"/>